<feature type="region of interest" description="Disordered" evidence="1">
    <location>
        <begin position="253"/>
        <end position="286"/>
    </location>
</feature>
<comment type="caution">
    <text evidence="2">The sequence shown here is derived from an EMBL/GenBank/DDBJ whole genome shotgun (WGS) entry which is preliminary data.</text>
</comment>
<dbReference type="Proteomes" id="UP000561045">
    <property type="component" value="Unassembled WGS sequence"/>
</dbReference>
<dbReference type="AlphaFoldDB" id="A0A840BEE3"/>
<proteinExistence type="predicted"/>
<dbReference type="EMBL" id="JACIET010000001">
    <property type="protein sequence ID" value="MBB4011390.1"/>
    <property type="molecule type" value="Genomic_DNA"/>
</dbReference>
<evidence type="ECO:0000256" key="1">
    <source>
        <dbReference type="SAM" id="MobiDB-lite"/>
    </source>
</evidence>
<feature type="region of interest" description="Disordered" evidence="1">
    <location>
        <begin position="191"/>
        <end position="215"/>
    </location>
</feature>
<evidence type="ECO:0000313" key="3">
    <source>
        <dbReference type="Proteomes" id="UP000561045"/>
    </source>
</evidence>
<protein>
    <submittedName>
        <fullName evidence="2">Uncharacterized protein</fullName>
    </submittedName>
</protein>
<reference evidence="2 3" key="1">
    <citation type="submission" date="2020-08" db="EMBL/GenBank/DDBJ databases">
        <title>Genomic Encyclopedia of Type Strains, Phase IV (KMG-IV): sequencing the most valuable type-strain genomes for metagenomic binning, comparative biology and taxonomic classification.</title>
        <authorList>
            <person name="Goeker M."/>
        </authorList>
    </citation>
    <scope>NUCLEOTIDE SEQUENCE [LARGE SCALE GENOMIC DNA]</scope>
    <source>
        <strain evidence="2 3">DSM 106739</strain>
    </source>
</reference>
<accession>A0A840BEE3</accession>
<keyword evidence="3" id="KW-1185">Reference proteome</keyword>
<sequence>MTGHALTLSEVASDTVVGCAELCEAQRCCVCGLRSAMLRGDGVSAEAGSRPGGRPTFLWQQESRQRSAPRFNAARFAHGPLRCSRRRGPAELALASLGARTVLGPAVLRTSEPGNAALLGVSEGDGKASTIDRFLVSVARTQAEGRSPGGAVAPLTAAAPDSAPLQPGYEQPGRVDQQMVLTLGPVESAEWRSGVGGSARSADGEDCLRPAGPSSAAARLREHAREVRRLRLTANAGCPSLWFLSLGQARERNPAAGTDSRPTHASKSPTPIASRPPKEGFARLSPTFPAQIEMLVDEPNVKP</sequence>
<organism evidence="2 3">
    <name type="scientific">Niveibacterium umoris</name>
    <dbReference type="NCBI Taxonomy" id="1193620"/>
    <lineage>
        <taxon>Bacteria</taxon>
        <taxon>Pseudomonadati</taxon>
        <taxon>Pseudomonadota</taxon>
        <taxon>Betaproteobacteria</taxon>
        <taxon>Rhodocyclales</taxon>
        <taxon>Rhodocyclaceae</taxon>
        <taxon>Niveibacterium</taxon>
    </lineage>
</organism>
<name>A0A840BEE3_9RHOO</name>
<evidence type="ECO:0000313" key="2">
    <source>
        <dbReference type="EMBL" id="MBB4011390.1"/>
    </source>
</evidence>
<gene>
    <name evidence="2" type="ORF">GGR36_000698</name>
</gene>